<dbReference type="InterPro" id="IPR000524">
    <property type="entry name" value="Tscrpt_reg_HTH_GntR"/>
</dbReference>
<dbReference type="Gene3D" id="1.10.10.10">
    <property type="entry name" value="Winged helix-like DNA-binding domain superfamily/Winged helix DNA-binding domain"/>
    <property type="match status" value="1"/>
</dbReference>
<dbReference type="SUPFAM" id="SSF48008">
    <property type="entry name" value="GntR ligand-binding domain-like"/>
    <property type="match status" value="1"/>
</dbReference>
<dbReference type="CDD" id="cd07377">
    <property type="entry name" value="WHTH_GntR"/>
    <property type="match status" value="1"/>
</dbReference>
<evidence type="ECO:0000313" key="5">
    <source>
        <dbReference type="EMBL" id="GAA3714363.1"/>
    </source>
</evidence>
<dbReference type="Gene3D" id="1.20.120.530">
    <property type="entry name" value="GntR ligand-binding domain-like"/>
    <property type="match status" value="1"/>
</dbReference>
<dbReference type="Pfam" id="PF07729">
    <property type="entry name" value="FCD"/>
    <property type="match status" value="1"/>
</dbReference>
<dbReference type="InterPro" id="IPR036388">
    <property type="entry name" value="WH-like_DNA-bd_sf"/>
</dbReference>
<dbReference type="PANTHER" id="PTHR43537:SF47">
    <property type="entry name" value="REGULATORY PROTEIN GNTR HTH"/>
    <property type="match status" value="1"/>
</dbReference>
<gene>
    <name evidence="5" type="ORF">GCM10022378_01370</name>
</gene>
<dbReference type="InterPro" id="IPR011711">
    <property type="entry name" value="GntR_C"/>
</dbReference>
<dbReference type="InterPro" id="IPR008920">
    <property type="entry name" value="TF_FadR/GntR_C"/>
</dbReference>
<organism evidence="5 6">
    <name type="scientific">Salinicoccus jeotgali</name>
    <dbReference type="NCBI Taxonomy" id="381634"/>
    <lineage>
        <taxon>Bacteria</taxon>
        <taxon>Bacillati</taxon>
        <taxon>Bacillota</taxon>
        <taxon>Bacilli</taxon>
        <taxon>Bacillales</taxon>
        <taxon>Staphylococcaceae</taxon>
        <taxon>Salinicoccus</taxon>
    </lineage>
</organism>
<keyword evidence="6" id="KW-1185">Reference proteome</keyword>
<keyword evidence="3" id="KW-0804">Transcription</keyword>
<keyword evidence="2" id="KW-0238">DNA-binding</keyword>
<proteinExistence type="predicted"/>
<evidence type="ECO:0000259" key="4">
    <source>
        <dbReference type="PROSITE" id="PS50949"/>
    </source>
</evidence>
<dbReference type="SUPFAM" id="SSF46785">
    <property type="entry name" value="Winged helix' DNA-binding domain"/>
    <property type="match status" value="1"/>
</dbReference>
<evidence type="ECO:0000256" key="3">
    <source>
        <dbReference type="ARBA" id="ARBA00023163"/>
    </source>
</evidence>
<name>A0ABP7E6X2_9STAP</name>
<dbReference type="Pfam" id="PF00392">
    <property type="entry name" value="GntR"/>
    <property type="match status" value="1"/>
</dbReference>
<sequence length="229" mass="26027">MIHKTNRVHLVEQVAIQMEDLIVSGVWPVDEKIPPEMELMKEFDVSRNTLREAIRALVHAGLLESRQGSGTVVRSANALSATLKRYIKKSALLDTLDVRLALEQQAAQLAARHRNETDLATLEQCIEACRQAVRDKDRKKFVAMDTRFHQTVVQASDNQLLIDLYEPLLENISESIEALMDLKTPLKYEEELHLDLFAAIQNKDKRAASVYVEEYIGALKKDAAEMMEE</sequence>
<dbReference type="Proteomes" id="UP001500920">
    <property type="component" value="Unassembled WGS sequence"/>
</dbReference>
<protein>
    <submittedName>
        <fullName evidence="5">FadR/GntR family transcriptional regulator</fullName>
    </submittedName>
</protein>
<feature type="domain" description="HTH gntR-type" evidence="4">
    <location>
        <begin position="8"/>
        <end position="76"/>
    </location>
</feature>
<dbReference type="PANTHER" id="PTHR43537">
    <property type="entry name" value="TRANSCRIPTIONAL REGULATOR, GNTR FAMILY"/>
    <property type="match status" value="1"/>
</dbReference>
<reference evidence="6" key="1">
    <citation type="journal article" date="2019" name="Int. J. Syst. Evol. Microbiol.">
        <title>The Global Catalogue of Microorganisms (GCM) 10K type strain sequencing project: providing services to taxonomists for standard genome sequencing and annotation.</title>
        <authorList>
            <consortium name="The Broad Institute Genomics Platform"/>
            <consortium name="The Broad Institute Genome Sequencing Center for Infectious Disease"/>
            <person name="Wu L."/>
            <person name="Ma J."/>
        </authorList>
    </citation>
    <scope>NUCLEOTIDE SEQUENCE [LARGE SCALE GENOMIC DNA]</scope>
    <source>
        <strain evidence="6">JCM 16981</strain>
    </source>
</reference>
<keyword evidence="1" id="KW-0805">Transcription regulation</keyword>
<dbReference type="RefSeq" id="WP_344700699.1">
    <property type="nucleotide sequence ID" value="NZ_BAABCK010000004.1"/>
</dbReference>
<evidence type="ECO:0000256" key="2">
    <source>
        <dbReference type="ARBA" id="ARBA00023125"/>
    </source>
</evidence>
<dbReference type="PROSITE" id="PS50949">
    <property type="entry name" value="HTH_GNTR"/>
    <property type="match status" value="1"/>
</dbReference>
<evidence type="ECO:0000256" key="1">
    <source>
        <dbReference type="ARBA" id="ARBA00023015"/>
    </source>
</evidence>
<comment type="caution">
    <text evidence="5">The sequence shown here is derived from an EMBL/GenBank/DDBJ whole genome shotgun (WGS) entry which is preliminary data.</text>
</comment>
<dbReference type="InterPro" id="IPR036390">
    <property type="entry name" value="WH_DNA-bd_sf"/>
</dbReference>
<dbReference type="SMART" id="SM00345">
    <property type="entry name" value="HTH_GNTR"/>
    <property type="match status" value="1"/>
</dbReference>
<evidence type="ECO:0000313" key="6">
    <source>
        <dbReference type="Proteomes" id="UP001500920"/>
    </source>
</evidence>
<dbReference type="SMART" id="SM00895">
    <property type="entry name" value="FCD"/>
    <property type="match status" value="1"/>
</dbReference>
<accession>A0ABP7E6X2</accession>
<dbReference type="EMBL" id="BAABCK010000004">
    <property type="protein sequence ID" value="GAA3714363.1"/>
    <property type="molecule type" value="Genomic_DNA"/>
</dbReference>
<dbReference type="PRINTS" id="PR00035">
    <property type="entry name" value="HTHGNTR"/>
</dbReference>